<proteinExistence type="predicted"/>
<protein>
    <recommendedName>
        <fullName evidence="1">YozE SAM-like domain-containing protein</fullName>
    </recommendedName>
</protein>
<sequence length="71" mass="8545">MRDSFYQFALRYRGGSTTNQKHRFAERVFELHDFPKASTDFHEISLYIEMQADDDLPASTFDELWEEYTSR</sequence>
<dbReference type="InterPro" id="IPR036806">
    <property type="entry name" value="YozE_SAM-like_sf"/>
</dbReference>
<dbReference type="InterPro" id="IPR023089">
    <property type="entry name" value="YozE_SAM-like"/>
</dbReference>
<accession>A0A264W6S3</accession>
<dbReference type="NCBIfam" id="NF010193">
    <property type="entry name" value="PRK13672.1"/>
    <property type="match status" value="1"/>
</dbReference>
<dbReference type="Pfam" id="PF06855">
    <property type="entry name" value="YozE_SAM_like"/>
    <property type="match status" value="1"/>
</dbReference>
<dbReference type="SUPFAM" id="SSF140652">
    <property type="entry name" value="YozE-like"/>
    <property type="match status" value="1"/>
</dbReference>
<dbReference type="RefSeq" id="WP_094941952.1">
    <property type="nucleotide sequence ID" value="NZ_NOKQ01000187.1"/>
</dbReference>
<feature type="domain" description="YozE SAM-like" evidence="1">
    <location>
        <begin position="4"/>
        <end position="69"/>
    </location>
</feature>
<dbReference type="OrthoDB" id="2242851at2"/>
<comment type="caution">
    <text evidence="2">The sequence shown here is derived from an EMBL/GenBank/DDBJ whole genome shotgun (WGS) entry which is preliminary data.</text>
</comment>
<dbReference type="Proteomes" id="UP000217065">
    <property type="component" value="Unassembled WGS sequence"/>
</dbReference>
<evidence type="ECO:0000313" key="3">
    <source>
        <dbReference type="Proteomes" id="UP000217065"/>
    </source>
</evidence>
<evidence type="ECO:0000313" key="2">
    <source>
        <dbReference type="EMBL" id="OZS78717.1"/>
    </source>
</evidence>
<dbReference type="Gene3D" id="1.10.150.260">
    <property type="entry name" value="YozE SAM-like"/>
    <property type="match status" value="1"/>
</dbReference>
<name>A0A264W6S3_9BACL</name>
<dbReference type="AlphaFoldDB" id="A0A264W6S3"/>
<reference evidence="2 3" key="1">
    <citation type="submission" date="2017-07" db="EMBL/GenBank/DDBJ databases">
        <title>Tetzosporium hominis gen.nov. sp.nov.</title>
        <authorList>
            <person name="Tetz G."/>
            <person name="Tetz V."/>
        </authorList>
    </citation>
    <scope>NUCLEOTIDE SEQUENCE [LARGE SCALE GENOMIC DNA]</scope>
    <source>
        <strain evidence="2 3">VT-49</strain>
    </source>
</reference>
<organism evidence="2 3">
    <name type="scientific">Tetzosporium hominis</name>
    <dbReference type="NCBI Taxonomy" id="2020506"/>
    <lineage>
        <taxon>Bacteria</taxon>
        <taxon>Bacillati</taxon>
        <taxon>Bacillota</taxon>
        <taxon>Bacilli</taxon>
        <taxon>Bacillales</taxon>
        <taxon>Caryophanaceae</taxon>
        <taxon>Tetzosporium</taxon>
    </lineage>
</organism>
<dbReference type="EMBL" id="NOKQ01000187">
    <property type="protein sequence ID" value="OZS78717.1"/>
    <property type="molecule type" value="Genomic_DNA"/>
</dbReference>
<gene>
    <name evidence="2" type="ORF">CF394_04040</name>
</gene>
<keyword evidence="3" id="KW-1185">Reference proteome</keyword>
<evidence type="ECO:0000259" key="1">
    <source>
        <dbReference type="Pfam" id="PF06855"/>
    </source>
</evidence>